<dbReference type="InterPro" id="IPR025662">
    <property type="entry name" value="Sigma_54_int_dom_ATP-bd_1"/>
</dbReference>
<dbReference type="InterPro" id="IPR009057">
    <property type="entry name" value="Homeodomain-like_sf"/>
</dbReference>
<dbReference type="InterPro" id="IPR025943">
    <property type="entry name" value="Sigma_54_int_dom_ATP-bd_2"/>
</dbReference>
<dbReference type="CDD" id="cd00009">
    <property type="entry name" value="AAA"/>
    <property type="match status" value="1"/>
</dbReference>
<keyword evidence="1" id="KW-0547">Nucleotide-binding</keyword>
<dbReference type="Pfam" id="PF02954">
    <property type="entry name" value="HTH_8"/>
    <property type="match status" value="1"/>
</dbReference>
<reference evidence="9" key="1">
    <citation type="submission" date="2018-05" db="EMBL/GenBank/DDBJ databases">
        <authorList>
            <person name="Lanie J.A."/>
            <person name="Ng W.-L."/>
            <person name="Kazmierczak K.M."/>
            <person name="Andrzejewski T.M."/>
            <person name="Davidsen T.M."/>
            <person name="Wayne K.J."/>
            <person name="Tettelin H."/>
            <person name="Glass J.I."/>
            <person name="Rusch D."/>
            <person name="Podicherti R."/>
            <person name="Tsui H.-C.T."/>
            <person name="Winkler M.E."/>
        </authorList>
    </citation>
    <scope>NUCLEOTIDE SEQUENCE</scope>
</reference>
<evidence type="ECO:0000256" key="4">
    <source>
        <dbReference type="ARBA" id="ARBA00023125"/>
    </source>
</evidence>
<keyword evidence="2" id="KW-0067">ATP-binding</keyword>
<sequence>QCASIIGRSPKMRKVFALISQAAPSRATVLIEGESGTGKELVARALHARSRRAEGPFVTVNSGSLPPDLLESNLFGHVKGAFTGAVAPKKGLFELADNGTIFFDEIASIPLETQAKLLRVLQEREFMRLGGTEDVRVDVRIVVATNVNLKGMVDKGQFREDLYYRLDVIKVTLPPLRERPEDIHLLAVHFLNKYGTDNDKEGLELTANALDLLEKYDWPGNVRELENTIERAVVLAQETTIGPELVPEAIRGGTAFDIPKFDVPLEGISFKEVVVGFEIQLIEQALMAAGGVQKRAAEMLGIKPTTLNEMIKRRHIPLRARSSRSKRESSVAGRSVISESSGSSTEPAV</sequence>
<keyword evidence="3" id="KW-0805">Transcription regulation</keyword>
<name>A0A381UWH7_9ZZZZ</name>
<dbReference type="PROSITE" id="PS00676">
    <property type="entry name" value="SIGMA54_INTERACT_2"/>
    <property type="match status" value="1"/>
</dbReference>
<evidence type="ECO:0000313" key="9">
    <source>
        <dbReference type="EMBL" id="SVA31303.1"/>
    </source>
</evidence>
<feature type="non-terminal residue" evidence="9">
    <location>
        <position position="1"/>
    </location>
</feature>
<evidence type="ECO:0000256" key="2">
    <source>
        <dbReference type="ARBA" id="ARBA00022840"/>
    </source>
</evidence>
<dbReference type="InterPro" id="IPR025944">
    <property type="entry name" value="Sigma_54_int_dom_CS"/>
</dbReference>
<dbReference type="InterPro" id="IPR003593">
    <property type="entry name" value="AAA+_ATPase"/>
</dbReference>
<dbReference type="SMART" id="SM00382">
    <property type="entry name" value="AAA"/>
    <property type="match status" value="1"/>
</dbReference>
<organism evidence="9">
    <name type="scientific">marine metagenome</name>
    <dbReference type="NCBI Taxonomy" id="408172"/>
    <lineage>
        <taxon>unclassified sequences</taxon>
        <taxon>metagenomes</taxon>
        <taxon>ecological metagenomes</taxon>
    </lineage>
</organism>
<proteinExistence type="predicted"/>
<dbReference type="PANTHER" id="PTHR32071">
    <property type="entry name" value="TRANSCRIPTIONAL REGULATORY PROTEIN"/>
    <property type="match status" value="1"/>
</dbReference>
<evidence type="ECO:0000256" key="6">
    <source>
        <dbReference type="ARBA" id="ARBA00023163"/>
    </source>
</evidence>
<evidence type="ECO:0000256" key="1">
    <source>
        <dbReference type="ARBA" id="ARBA00022741"/>
    </source>
</evidence>
<evidence type="ECO:0000256" key="5">
    <source>
        <dbReference type="ARBA" id="ARBA00023159"/>
    </source>
</evidence>
<dbReference type="FunFam" id="1.10.8.60:FF:000014">
    <property type="entry name" value="DNA-binding transcriptional regulator NtrC"/>
    <property type="match status" value="1"/>
</dbReference>
<dbReference type="AlphaFoldDB" id="A0A381UWH7"/>
<dbReference type="SUPFAM" id="SSF52540">
    <property type="entry name" value="P-loop containing nucleoside triphosphate hydrolases"/>
    <property type="match status" value="1"/>
</dbReference>
<dbReference type="PROSITE" id="PS00675">
    <property type="entry name" value="SIGMA54_INTERACT_1"/>
    <property type="match status" value="1"/>
</dbReference>
<feature type="domain" description="Sigma-54 factor interaction" evidence="8">
    <location>
        <begin position="5"/>
        <end position="234"/>
    </location>
</feature>
<dbReference type="GO" id="GO:0006355">
    <property type="term" value="P:regulation of DNA-templated transcription"/>
    <property type="evidence" value="ECO:0007669"/>
    <property type="project" value="InterPro"/>
</dbReference>
<evidence type="ECO:0000256" key="7">
    <source>
        <dbReference type="SAM" id="MobiDB-lite"/>
    </source>
</evidence>
<dbReference type="PROSITE" id="PS50045">
    <property type="entry name" value="SIGMA54_INTERACT_4"/>
    <property type="match status" value="1"/>
</dbReference>
<dbReference type="Gene3D" id="1.10.8.60">
    <property type="match status" value="1"/>
</dbReference>
<dbReference type="PRINTS" id="PR01590">
    <property type="entry name" value="HTHFIS"/>
</dbReference>
<dbReference type="InterPro" id="IPR027417">
    <property type="entry name" value="P-loop_NTPase"/>
</dbReference>
<dbReference type="FunFam" id="3.40.50.300:FF:000006">
    <property type="entry name" value="DNA-binding transcriptional regulator NtrC"/>
    <property type="match status" value="1"/>
</dbReference>
<dbReference type="Gene3D" id="1.10.10.60">
    <property type="entry name" value="Homeodomain-like"/>
    <property type="match status" value="1"/>
</dbReference>
<feature type="region of interest" description="Disordered" evidence="7">
    <location>
        <begin position="319"/>
        <end position="349"/>
    </location>
</feature>
<dbReference type="InterPro" id="IPR002078">
    <property type="entry name" value="Sigma_54_int"/>
</dbReference>
<evidence type="ECO:0000256" key="3">
    <source>
        <dbReference type="ARBA" id="ARBA00023015"/>
    </source>
</evidence>
<keyword evidence="5" id="KW-0010">Activator</keyword>
<dbReference type="Pfam" id="PF25601">
    <property type="entry name" value="AAA_lid_14"/>
    <property type="match status" value="1"/>
</dbReference>
<keyword evidence="4" id="KW-0238">DNA-binding</keyword>
<dbReference type="PROSITE" id="PS00688">
    <property type="entry name" value="SIGMA54_INTERACT_3"/>
    <property type="match status" value="1"/>
</dbReference>
<accession>A0A381UWH7</accession>
<dbReference type="Gene3D" id="3.40.50.300">
    <property type="entry name" value="P-loop containing nucleotide triphosphate hydrolases"/>
    <property type="match status" value="1"/>
</dbReference>
<evidence type="ECO:0000259" key="8">
    <source>
        <dbReference type="PROSITE" id="PS50045"/>
    </source>
</evidence>
<dbReference type="InterPro" id="IPR058031">
    <property type="entry name" value="AAA_lid_NorR"/>
</dbReference>
<dbReference type="Pfam" id="PF00158">
    <property type="entry name" value="Sigma54_activat"/>
    <property type="match status" value="1"/>
</dbReference>
<dbReference type="GO" id="GO:0043565">
    <property type="term" value="F:sequence-specific DNA binding"/>
    <property type="evidence" value="ECO:0007669"/>
    <property type="project" value="InterPro"/>
</dbReference>
<dbReference type="InterPro" id="IPR002197">
    <property type="entry name" value="HTH_Fis"/>
</dbReference>
<dbReference type="SUPFAM" id="SSF46689">
    <property type="entry name" value="Homeodomain-like"/>
    <property type="match status" value="1"/>
</dbReference>
<dbReference type="GO" id="GO:0005524">
    <property type="term" value="F:ATP binding"/>
    <property type="evidence" value="ECO:0007669"/>
    <property type="project" value="UniProtKB-KW"/>
</dbReference>
<keyword evidence="6" id="KW-0804">Transcription</keyword>
<feature type="compositionally biased region" description="Low complexity" evidence="7">
    <location>
        <begin position="335"/>
        <end position="349"/>
    </location>
</feature>
<gene>
    <name evidence="9" type="ORF">METZ01_LOCUS84157</name>
</gene>
<protein>
    <recommendedName>
        <fullName evidence="8">Sigma-54 factor interaction domain-containing protein</fullName>
    </recommendedName>
</protein>
<dbReference type="EMBL" id="UINC01007081">
    <property type="protein sequence ID" value="SVA31303.1"/>
    <property type="molecule type" value="Genomic_DNA"/>
</dbReference>